<comment type="caution">
    <text evidence="3">The sequence shown here is derived from an EMBL/GenBank/DDBJ whole genome shotgun (WGS) entry which is preliminary data.</text>
</comment>
<dbReference type="SUPFAM" id="SSF47986">
    <property type="entry name" value="DEATH domain"/>
    <property type="match status" value="1"/>
</dbReference>
<reference evidence="3" key="1">
    <citation type="submission" date="2022-03" db="EMBL/GenBank/DDBJ databases">
        <authorList>
            <person name="Martin C."/>
        </authorList>
    </citation>
    <scope>NUCLEOTIDE SEQUENCE</scope>
</reference>
<proteinExistence type="predicted"/>
<keyword evidence="4" id="KW-1185">Reference proteome</keyword>
<dbReference type="Gene3D" id="1.10.533.10">
    <property type="entry name" value="Death Domain, Fas"/>
    <property type="match status" value="1"/>
</dbReference>
<dbReference type="Proteomes" id="UP000749559">
    <property type="component" value="Unassembled WGS sequence"/>
</dbReference>
<evidence type="ECO:0000259" key="2">
    <source>
        <dbReference type="PROSITE" id="PS50017"/>
    </source>
</evidence>
<evidence type="ECO:0000256" key="1">
    <source>
        <dbReference type="SAM" id="MobiDB-lite"/>
    </source>
</evidence>
<feature type="compositionally biased region" description="Acidic residues" evidence="1">
    <location>
        <begin position="312"/>
        <end position="322"/>
    </location>
</feature>
<feature type="non-terminal residue" evidence="3">
    <location>
        <position position="366"/>
    </location>
</feature>
<gene>
    <name evidence="3" type="ORF">OFUS_LOCUS26689</name>
</gene>
<dbReference type="OrthoDB" id="676979at2759"/>
<evidence type="ECO:0000313" key="4">
    <source>
        <dbReference type="Proteomes" id="UP000749559"/>
    </source>
</evidence>
<dbReference type="Pfam" id="PF00531">
    <property type="entry name" value="Death"/>
    <property type="match status" value="1"/>
</dbReference>
<protein>
    <recommendedName>
        <fullName evidence="2">Death domain-containing protein</fullName>
    </recommendedName>
</protein>
<feature type="compositionally biased region" description="Basic and acidic residues" evidence="1">
    <location>
        <begin position="1"/>
        <end position="23"/>
    </location>
</feature>
<name>A0A8S4QAV4_OWEFU</name>
<feature type="region of interest" description="Disordered" evidence="1">
    <location>
        <begin position="306"/>
        <end position="343"/>
    </location>
</feature>
<feature type="region of interest" description="Disordered" evidence="1">
    <location>
        <begin position="1"/>
        <end position="25"/>
    </location>
</feature>
<dbReference type="InterPro" id="IPR000488">
    <property type="entry name" value="Death_dom"/>
</dbReference>
<dbReference type="PROSITE" id="PS50017">
    <property type="entry name" value="DEATH_DOMAIN"/>
    <property type="match status" value="1"/>
</dbReference>
<dbReference type="InterPro" id="IPR011029">
    <property type="entry name" value="DEATH-like_dom_sf"/>
</dbReference>
<evidence type="ECO:0000313" key="3">
    <source>
        <dbReference type="EMBL" id="CAH1803063.1"/>
    </source>
</evidence>
<dbReference type="AlphaFoldDB" id="A0A8S4QAV4"/>
<dbReference type="GO" id="GO:0007165">
    <property type="term" value="P:signal transduction"/>
    <property type="evidence" value="ECO:0007669"/>
    <property type="project" value="InterPro"/>
</dbReference>
<feature type="compositionally biased region" description="Basic and acidic residues" evidence="1">
    <location>
        <begin position="329"/>
        <end position="338"/>
    </location>
</feature>
<feature type="domain" description="Death" evidence="2">
    <location>
        <begin position="35"/>
        <end position="120"/>
    </location>
</feature>
<accession>A0A8S4QAV4</accession>
<sequence>MAEVPNKNDDRHKEEVASGRDESEGTLEISDDLDENYLYKIAKEIEAELYFDLGMTLGFKYAEVQAVKTSNPHDSRQWVFLILNKWRQGQRRDADNIRILTDALEEIKKVDLADKVRAEKQQSLGPLHIHLSYNDKERLEAGVRETQKQDTGIDASFLEQLIFRALKSVPTLYQSLTTILSVMYGMHLCSTYMQSIVLQLKVVDRRKAARLLTDFKSGSLTLLLVKEIIPEEVRLEYSGSYIDVTLTIEEKLVQECLRGDEAVQDQDGSFYQEDGASSLTFDEDLTRMSTDLEKLDVSKVKTEKLGGKSPITEDDQTGDDALEGVTGHPDVKTAKDDSISLGEDSNIEGLLRKTLRTESSVKVEDN</sequence>
<organism evidence="3 4">
    <name type="scientific">Owenia fusiformis</name>
    <name type="common">Polychaete worm</name>
    <dbReference type="NCBI Taxonomy" id="6347"/>
    <lineage>
        <taxon>Eukaryota</taxon>
        <taxon>Metazoa</taxon>
        <taxon>Spiralia</taxon>
        <taxon>Lophotrochozoa</taxon>
        <taxon>Annelida</taxon>
        <taxon>Polychaeta</taxon>
        <taxon>Sedentaria</taxon>
        <taxon>Canalipalpata</taxon>
        <taxon>Sabellida</taxon>
        <taxon>Oweniida</taxon>
        <taxon>Oweniidae</taxon>
        <taxon>Owenia</taxon>
    </lineage>
</organism>
<dbReference type="EMBL" id="CAIIXF020000235">
    <property type="protein sequence ID" value="CAH1803063.1"/>
    <property type="molecule type" value="Genomic_DNA"/>
</dbReference>